<dbReference type="Proteomes" id="UP000243515">
    <property type="component" value="Unassembled WGS sequence"/>
</dbReference>
<keyword evidence="2 5" id="KW-0812">Transmembrane</keyword>
<evidence type="ECO:0000256" key="4">
    <source>
        <dbReference type="ARBA" id="ARBA00023136"/>
    </source>
</evidence>
<keyword evidence="7" id="KW-1185">Reference proteome</keyword>
<dbReference type="GO" id="GO:0016020">
    <property type="term" value="C:membrane"/>
    <property type="evidence" value="ECO:0007669"/>
    <property type="project" value="UniProtKB-SubCell"/>
</dbReference>
<sequence length="176" mass="18612">MCCATWDRCLPNGLCQNTYSGQYWRESCTDPTWKSSMCIHLYLSLGSGDLALVLCEDGTWCFDSACCAEGVGQTIPNLNQTSKSGTSSISTIPGFTTSTSTTTSSTVTTTSSAVTTTSTVTPATSASGLSTEAKVGIGVGVPIAVLLAATFASIIIFRRRAVSRQEYRQTGIEFLR</sequence>
<dbReference type="PANTHER" id="PTHR15549:SF26">
    <property type="entry name" value="AXIAL BUDDING PATTERN PROTEIN 2-RELATED"/>
    <property type="match status" value="1"/>
</dbReference>
<keyword evidence="4 5" id="KW-0472">Membrane</keyword>
<protein>
    <recommendedName>
        <fullName evidence="8">Mid2 domain-containing protein</fullName>
    </recommendedName>
</protein>
<evidence type="ECO:0008006" key="8">
    <source>
        <dbReference type="Google" id="ProtNLM"/>
    </source>
</evidence>
<feature type="transmembrane region" description="Helical" evidence="5">
    <location>
        <begin position="135"/>
        <end position="157"/>
    </location>
</feature>
<reference evidence="6 7" key="1">
    <citation type="journal article" date="2015" name="Environ. Microbiol.">
        <title>Metagenome sequence of Elaphomyces granulatus from sporocarp tissue reveals Ascomycota ectomycorrhizal fingerprints of genome expansion and a Proteobacteria-rich microbiome.</title>
        <authorList>
            <person name="Quandt C.A."/>
            <person name="Kohler A."/>
            <person name="Hesse C.N."/>
            <person name="Sharpton T.J."/>
            <person name="Martin F."/>
            <person name="Spatafora J.W."/>
        </authorList>
    </citation>
    <scope>NUCLEOTIDE SEQUENCE [LARGE SCALE GENOMIC DNA]</scope>
    <source>
        <strain evidence="6 7">OSC145934</strain>
    </source>
</reference>
<comment type="caution">
    <text evidence="6">The sequence shown here is derived from an EMBL/GenBank/DDBJ whole genome shotgun (WGS) entry which is preliminary data.</text>
</comment>
<organism evidence="6 7">
    <name type="scientific">Elaphomyces granulatus</name>
    <dbReference type="NCBI Taxonomy" id="519963"/>
    <lineage>
        <taxon>Eukaryota</taxon>
        <taxon>Fungi</taxon>
        <taxon>Dikarya</taxon>
        <taxon>Ascomycota</taxon>
        <taxon>Pezizomycotina</taxon>
        <taxon>Eurotiomycetes</taxon>
        <taxon>Eurotiomycetidae</taxon>
        <taxon>Eurotiales</taxon>
        <taxon>Elaphomycetaceae</taxon>
        <taxon>Elaphomyces</taxon>
    </lineage>
</organism>
<evidence type="ECO:0000256" key="5">
    <source>
        <dbReference type="SAM" id="Phobius"/>
    </source>
</evidence>
<evidence type="ECO:0000313" key="6">
    <source>
        <dbReference type="EMBL" id="OXV10316.1"/>
    </source>
</evidence>
<keyword evidence="3 5" id="KW-1133">Transmembrane helix</keyword>
<comment type="subcellular location">
    <subcellularLocation>
        <location evidence="1">Membrane</location>
        <topology evidence="1">Single-pass membrane protein</topology>
    </subcellularLocation>
</comment>
<evidence type="ECO:0000313" key="7">
    <source>
        <dbReference type="Proteomes" id="UP000243515"/>
    </source>
</evidence>
<dbReference type="InterPro" id="IPR051694">
    <property type="entry name" value="Immunoregulatory_rcpt-like"/>
</dbReference>
<dbReference type="PANTHER" id="PTHR15549">
    <property type="entry name" value="PAIRED IMMUNOGLOBULIN-LIKE TYPE 2 RECEPTOR"/>
    <property type="match status" value="1"/>
</dbReference>
<evidence type="ECO:0000256" key="1">
    <source>
        <dbReference type="ARBA" id="ARBA00004167"/>
    </source>
</evidence>
<dbReference type="OrthoDB" id="5215637at2759"/>
<accession>A0A232M1R8</accession>
<dbReference type="EMBL" id="NPHW01003001">
    <property type="protein sequence ID" value="OXV10316.1"/>
    <property type="molecule type" value="Genomic_DNA"/>
</dbReference>
<evidence type="ECO:0000256" key="2">
    <source>
        <dbReference type="ARBA" id="ARBA00022692"/>
    </source>
</evidence>
<proteinExistence type="predicted"/>
<name>A0A232M1R8_9EURO</name>
<evidence type="ECO:0000256" key="3">
    <source>
        <dbReference type="ARBA" id="ARBA00022989"/>
    </source>
</evidence>
<dbReference type="GO" id="GO:0071944">
    <property type="term" value="C:cell periphery"/>
    <property type="evidence" value="ECO:0007669"/>
    <property type="project" value="UniProtKB-ARBA"/>
</dbReference>
<dbReference type="AlphaFoldDB" id="A0A232M1R8"/>
<gene>
    <name evidence="6" type="ORF">Egran_01924</name>
</gene>